<dbReference type="RefSeq" id="WP_007858696.1">
    <property type="nucleotide sequence ID" value="NZ_KQ235879.1"/>
</dbReference>
<name>A0A0J9EQW2_9FIRM</name>
<dbReference type="InterPro" id="IPR021729">
    <property type="entry name" value="DUF3298"/>
</dbReference>
<dbReference type="Gene3D" id="3.30.565.40">
    <property type="entry name" value="Fervidobacterium nodosum Rt17-B1 like"/>
    <property type="match status" value="1"/>
</dbReference>
<dbReference type="Proteomes" id="UP000037392">
    <property type="component" value="Unassembled WGS sequence"/>
</dbReference>
<dbReference type="AlphaFoldDB" id="A0A0J9EQW2"/>
<dbReference type="InterPro" id="IPR025303">
    <property type="entry name" value="PdaC"/>
</dbReference>
<reference evidence="3 4" key="1">
    <citation type="submission" date="2011-04" db="EMBL/GenBank/DDBJ databases">
        <title>The Genome Sequence of Clostridium citroniae WAL-19142.</title>
        <authorList>
            <consortium name="The Broad Institute Genome Sequencing Platform"/>
            <person name="Earl A."/>
            <person name="Ward D."/>
            <person name="Feldgarden M."/>
            <person name="Gevers D."/>
            <person name="Warren Y.A."/>
            <person name="Tyrrell K.L."/>
            <person name="Citron D.M."/>
            <person name="Goldstein E.J."/>
            <person name="Daigneault M."/>
            <person name="Allen-Vercoe E."/>
            <person name="Young S.K."/>
            <person name="Zeng Q."/>
            <person name="Gargeya S."/>
            <person name="Fitzgerald M."/>
            <person name="Haas B."/>
            <person name="Abouelleil A."/>
            <person name="Alvarado L."/>
            <person name="Arachchi H.M."/>
            <person name="Berlin A."/>
            <person name="Brown A."/>
            <person name="Chapman S.B."/>
            <person name="Chen Z."/>
            <person name="Dunbar C."/>
            <person name="Freedman E."/>
            <person name="Gearin G."/>
            <person name="Gellesch M."/>
            <person name="Goldberg J."/>
            <person name="Griggs A."/>
            <person name="Gujja S."/>
            <person name="Heilman E.R."/>
            <person name="Heiman D."/>
            <person name="Howarth C."/>
            <person name="Larson L."/>
            <person name="Lui A."/>
            <person name="MacDonald P.J."/>
            <person name="Mehta T."/>
            <person name="Montmayeur A."/>
            <person name="Murphy C."/>
            <person name="Neiman D."/>
            <person name="Pearson M."/>
            <person name="Priest M."/>
            <person name="Roberts A."/>
            <person name="Saif S."/>
            <person name="Shea T."/>
            <person name="Shenoy N."/>
            <person name="Sisk P."/>
            <person name="Stolte C."/>
            <person name="Sykes S."/>
            <person name="White J."/>
            <person name="Yandava C."/>
            <person name="Wortman J."/>
            <person name="Nusbaum C."/>
            <person name="Birren B."/>
        </authorList>
    </citation>
    <scope>NUCLEOTIDE SEQUENCE [LARGE SCALE GENOMIC DNA]</scope>
    <source>
        <strain evidence="3 4">WAL-19142</strain>
    </source>
</reference>
<evidence type="ECO:0000259" key="2">
    <source>
        <dbReference type="Pfam" id="PF13739"/>
    </source>
</evidence>
<gene>
    <name evidence="3" type="ORF">HMPREF9470_03130</name>
</gene>
<dbReference type="InterPro" id="IPR037126">
    <property type="entry name" value="PdaC/RsiV-like_sf"/>
</dbReference>
<dbReference type="Pfam" id="PF11738">
    <property type="entry name" value="DUF3298"/>
    <property type="match status" value="1"/>
</dbReference>
<dbReference type="GeneID" id="93162338"/>
<protein>
    <recommendedName>
        <fullName evidence="5">DUF3298 domain-containing protein</fullName>
    </recommendedName>
</protein>
<evidence type="ECO:0000313" key="4">
    <source>
        <dbReference type="Proteomes" id="UP000037392"/>
    </source>
</evidence>
<dbReference type="Gene3D" id="3.90.640.20">
    <property type="entry name" value="Heat-shock cognate protein, ATPase"/>
    <property type="match status" value="1"/>
</dbReference>
<sequence length="215" mass="24902">MQTIIHHSLEHTFYSRDIPVLKYTIEFPTFLSTCSQTAAQTANAHYASVAKEKEQYCRTVLYPQAAEDARYIEDNIPPFHTYEFNIAYTVPLNYGCITSLYFDQYTFMGGAHGSTVRTSDTWNFSNGRQMQLGEFFQSDPHYADNIQNYIEQRITEHLRTEPGAFFEDYAALIRKTFKEENYYLTTDGLVLYFQEYDIAPYAAGRPQFLLPFGPG</sequence>
<dbReference type="PATRIC" id="fig|742734.4.peg.3351"/>
<feature type="domain" description="DUF3298" evidence="1">
    <location>
        <begin position="135"/>
        <end position="212"/>
    </location>
</feature>
<accession>A0A0J9EQW2</accession>
<feature type="domain" description="Deacetylase PdaC" evidence="2">
    <location>
        <begin position="19"/>
        <end position="115"/>
    </location>
</feature>
<organism evidence="3 4">
    <name type="scientific">[Clostridium] citroniae WAL-19142</name>
    <dbReference type="NCBI Taxonomy" id="742734"/>
    <lineage>
        <taxon>Bacteria</taxon>
        <taxon>Bacillati</taxon>
        <taxon>Bacillota</taxon>
        <taxon>Clostridia</taxon>
        <taxon>Lachnospirales</taxon>
        <taxon>Lachnospiraceae</taxon>
        <taxon>Enterocloster</taxon>
    </lineage>
</organism>
<dbReference type="Pfam" id="PF13739">
    <property type="entry name" value="PdaC"/>
    <property type="match status" value="1"/>
</dbReference>
<proteinExistence type="predicted"/>
<dbReference type="EMBL" id="ADLK01000024">
    <property type="protein sequence ID" value="KMW18220.1"/>
    <property type="molecule type" value="Genomic_DNA"/>
</dbReference>
<evidence type="ECO:0000259" key="1">
    <source>
        <dbReference type="Pfam" id="PF11738"/>
    </source>
</evidence>
<comment type="caution">
    <text evidence="3">The sequence shown here is derived from an EMBL/GenBank/DDBJ whole genome shotgun (WGS) entry which is preliminary data.</text>
</comment>
<evidence type="ECO:0000313" key="3">
    <source>
        <dbReference type="EMBL" id="KMW18220.1"/>
    </source>
</evidence>
<dbReference type="OrthoDB" id="5637at2"/>
<evidence type="ECO:0008006" key="5">
    <source>
        <dbReference type="Google" id="ProtNLM"/>
    </source>
</evidence>